<dbReference type="STRING" id="861299.J421_2005"/>
<dbReference type="PROSITE" id="PS51257">
    <property type="entry name" value="PROKAR_LIPOPROTEIN"/>
    <property type="match status" value="1"/>
</dbReference>
<protein>
    <submittedName>
        <fullName evidence="2">Uncharacterized protein</fullName>
    </submittedName>
</protein>
<keyword evidence="1" id="KW-0732">Signal</keyword>
<keyword evidence="3" id="KW-1185">Reference proteome</keyword>
<sequence length="232" mass="24617">MLAIRSSHSRAAVVFTTFAISGAAASGCVPSSGQTVTITQLVDTVPVAPTPAPTWAAGYALLTTDAARNAWLADSVPNYGRSLAFDTVDGAGDEQRLMVDSTGLGPQARIEPQIGAFKLADVTLGAGRVIARLINTSGTASYTFLAMQPNDTVYWWVERRSQRWVGAIVSVKSGNGKFIDSVTMTNHGVYTWKQSLSRWQPVLLYAAPWGTCENSVCCGTTQAKIAAAITLK</sequence>
<evidence type="ECO:0000256" key="1">
    <source>
        <dbReference type="SAM" id="SignalP"/>
    </source>
</evidence>
<evidence type="ECO:0000313" key="2">
    <source>
        <dbReference type="EMBL" id="AHG89542.1"/>
    </source>
</evidence>
<dbReference type="KEGG" id="gba:J421_2005"/>
<dbReference type="Proteomes" id="UP000019151">
    <property type="component" value="Chromosome"/>
</dbReference>
<organism evidence="2 3">
    <name type="scientific">Gemmatirosa kalamazoonensis</name>
    <dbReference type="NCBI Taxonomy" id="861299"/>
    <lineage>
        <taxon>Bacteria</taxon>
        <taxon>Pseudomonadati</taxon>
        <taxon>Gemmatimonadota</taxon>
        <taxon>Gemmatimonadia</taxon>
        <taxon>Gemmatimonadales</taxon>
        <taxon>Gemmatimonadaceae</taxon>
        <taxon>Gemmatirosa</taxon>
    </lineage>
</organism>
<reference evidence="2 3" key="1">
    <citation type="journal article" date="2014" name="Genome Announc.">
        <title>Genome Sequence and Methylome of Soil Bacterium Gemmatirosa kalamazoonensis KBS708T, a Member of the Rarely Cultivated Gemmatimonadetes Phylum.</title>
        <authorList>
            <person name="Debruyn J.M."/>
            <person name="Radosevich M."/>
            <person name="Wommack K.E."/>
            <person name="Polson S.W."/>
            <person name="Hauser L.J."/>
            <person name="Fawaz M.N."/>
            <person name="Korlach J."/>
            <person name="Tsai Y.C."/>
        </authorList>
    </citation>
    <scope>NUCLEOTIDE SEQUENCE [LARGE SCALE GENOMIC DNA]</scope>
    <source>
        <strain evidence="2 3">KBS708</strain>
    </source>
</reference>
<dbReference type="InParanoid" id="W0RGH7"/>
<proteinExistence type="predicted"/>
<name>W0RGH7_9BACT</name>
<dbReference type="HOGENOM" id="CLU_1193431_0_0_0"/>
<gene>
    <name evidence="2" type="ORF">J421_2005</name>
</gene>
<feature type="chain" id="PRO_5004795522" evidence="1">
    <location>
        <begin position="26"/>
        <end position="232"/>
    </location>
</feature>
<feature type="signal peptide" evidence="1">
    <location>
        <begin position="1"/>
        <end position="25"/>
    </location>
</feature>
<evidence type="ECO:0000313" key="3">
    <source>
        <dbReference type="Proteomes" id="UP000019151"/>
    </source>
</evidence>
<dbReference type="EMBL" id="CP007128">
    <property type="protein sequence ID" value="AHG89542.1"/>
    <property type="molecule type" value="Genomic_DNA"/>
</dbReference>
<dbReference type="AlphaFoldDB" id="W0RGH7"/>
<accession>W0RGH7</accession>